<dbReference type="EMBL" id="REGN01014319">
    <property type="protein sequence ID" value="RMZ92775.1"/>
    <property type="molecule type" value="Genomic_DNA"/>
</dbReference>
<reference evidence="2 3" key="1">
    <citation type="journal article" date="2018" name="Sci. Rep.">
        <title>Genomic signatures of local adaptation to the degree of environmental predictability in rotifers.</title>
        <authorList>
            <person name="Franch-Gras L."/>
            <person name="Hahn C."/>
            <person name="Garcia-Roger E.M."/>
            <person name="Carmona M.J."/>
            <person name="Serra M."/>
            <person name="Gomez A."/>
        </authorList>
    </citation>
    <scope>NUCLEOTIDE SEQUENCE [LARGE SCALE GENOMIC DNA]</scope>
    <source>
        <strain evidence="2">HYR1</strain>
    </source>
</reference>
<accession>A0A3M7P0P4</accession>
<keyword evidence="3" id="KW-1185">Reference proteome</keyword>
<proteinExistence type="predicted"/>
<sequence length="148" mass="17923">MNDEMTPLRVTEHEVTDLTNNNEIMDIIDFVLVYEKDNKHKETISIFLFNLIVNGLEIQEKQEEKLVFVLIKIPFEKCLEIAEKLKHKMPIEKNKLDRYDLPDSIWNRFESLRPTEIVRERKRRYFTAPYNSSIRYKDRFELISENLE</sequence>
<evidence type="ECO:0000313" key="3">
    <source>
        <dbReference type="Proteomes" id="UP000276133"/>
    </source>
</evidence>
<gene>
    <name evidence="2" type="ORF">BpHYR1_007709</name>
</gene>
<feature type="domain" description="Anoctamin dimerisation" evidence="1">
    <location>
        <begin position="27"/>
        <end position="136"/>
    </location>
</feature>
<dbReference type="Pfam" id="PF16178">
    <property type="entry name" value="Anoct_dimer"/>
    <property type="match status" value="1"/>
</dbReference>
<protein>
    <submittedName>
        <fullName evidence="2">Anoctamin</fullName>
    </submittedName>
</protein>
<dbReference type="Proteomes" id="UP000276133">
    <property type="component" value="Unassembled WGS sequence"/>
</dbReference>
<dbReference type="GO" id="GO:0046983">
    <property type="term" value="F:protein dimerization activity"/>
    <property type="evidence" value="ECO:0007669"/>
    <property type="project" value="InterPro"/>
</dbReference>
<dbReference type="AlphaFoldDB" id="A0A3M7P0P4"/>
<organism evidence="2 3">
    <name type="scientific">Brachionus plicatilis</name>
    <name type="common">Marine rotifer</name>
    <name type="synonym">Brachionus muelleri</name>
    <dbReference type="NCBI Taxonomy" id="10195"/>
    <lineage>
        <taxon>Eukaryota</taxon>
        <taxon>Metazoa</taxon>
        <taxon>Spiralia</taxon>
        <taxon>Gnathifera</taxon>
        <taxon>Rotifera</taxon>
        <taxon>Eurotatoria</taxon>
        <taxon>Monogononta</taxon>
        <taxon>Pseudotrocha</taxon>
        <taxon>Ploima</taxon>
        <taxon>Brachionidae</taxon>
        <taxon>Brachionus</taxon>
    </lineage>
</organism>
<comment type="caution">
    <text evidence="2">The sequence shown here is derived from an EMBL/GenBank/DDBJ whole genome shotgun (WGS) entry which is preliminary data.</text>
</comment>
<dbReference type="InterPro" id="IPR032394">
    <property type="entry name" value="Anoct_dimer"/>
</dbReference>
<name>A0A3M7P0P4_BRAPC</name>
<evidence type="ECO:0000259" key="1">
    <source>
        <dbReference type="Pfam" id="PF16178"/>
    </source>
</evidence>
<evidence type="ECO:0000313" key="2">
    <source>
        <dbReference type="EMBL" id="RMZ92775.1"/>
    </source>
</evidence>